<gene>
    <name evidence="1" type="ORF">GCM10025876_38840</name>
</gene>
<accession>A0ABQ6IK42</accession>
<organism evidence="1 2">
    <name type="scientific">Demequina litorisediminis</name>
    <dbReference type="NCBI Taxonomy" id="1849022"/>
    <lineage>
        <taxon>Bacteria</taxon>
        <taxon>Bacillati</taxon>
        <taxon>Actinomycetota</taxon>
        <taxon>Actinomycetes</taxon>
        <taxon>Micrococcales</taxon>
        <taxon>Demequinaceae</taxon>
        <taxon>Demequina</taxon>
    </lineage>
</organism>
<dbReference type="Proteomes" id="UP001157125">
    <property type="component" value="Unassembled WGS sequence"/>
</dbReference>
<comment type="caution">
    <text evidence="1">The sequence shown here is derived from an EMBL/GenBank/DDBJ whole genome shotgun (WGS) entry which is preliminary data.</text>
</comment>
<dbReference type="EMBL" id="BSUN01000001">
    <property type="protein sequence ID" value="GMA37680.1"/>
    <property type="molecule type" value="Genomic_DNA"/>
</dbReference>
<protein>
    <submittedName>
        <fullName evidence="1">Uncharacterized protein</fullName>
    </submittedName>
</protein>
<reference evidence="2" key="1">
    <citation type="journal article" date="2019" name="Int. J. Syst. Evol. Microbiol.">
        <title>The Global Catalogue of Microorganisms (GCM) 10K type strain sequencing project: providing services to taxonomists for standard genome sequencing and annotation.</title>
        <authorList>
            <consortium name="The Broad Institute Genomics Platform"/>
            <consortium name="The Broad Institute Genome Sequencing Center for Infectious Disease"/>
            <person name="Wu L."/>
            <person name="Ma J."/>
        </authorList>
    </citation>
    <scope>NUCLEOTIDE SEQUENCE [LARGE SCALE GENOMIC DNA]</scope>
    <source>
        <strain evidence="2">NBRC 112299</strain>
    </source>
</reference>
<evidence type="ECO:0000313" key="2">
    <source>
        <dbReference type="Proteomes" id="UP001157125"/>
    </source>
</evidence>
<keyword evidence="2" id="KW-1185">Reference proteome</keyword>
<name>A0ABQ6IK42_9MICO</name>
<sequence>MVWQMADLAESAPQRSTTPLKSLAVLAEVDRLEVGADEFDVVLVEDACLRGRNGGVEGGLSAQRRQQRVGALLRDDGFDDLGGDGLHVGGVRELGVGHDRRRVGVQQDDPHALGLEDAARLGAGVVKLAGLTDDDRAGADDEDW</sequence>
<proteinExistence type="predicted"/>
<evidence type="ECO:0000313" key="1">
    <source>
        <dbReference type="EMBL" id="GMA37680.1"/>
    </source>
</evidence>